<comment type="caution">
    <text evidence="1">The sequence shown here is derived from an EMBL/GenBank/DDBJ whole genome shotgun (WGS) entry which is preliminary data.</text>
</comment>
<dbReference type="InterPro" id="IPR015943">
    <property type="entry name" value="WD40/YVTN_repeat-like_dom_sf"/>
</dbReference>
<name>A0A4S3ZPK6_9FLAO</name>
<organism evidence="1 2">
    <name type="scientific">Flavobacterium supellecticarium</name>
    <dbReference type="NCBI Taxonomy" id="2565924"/>
    <lineage>
        <taxon>Bacteria</taxon>
        <taxon>Pseudomonadati</taxon>
        <taxon>Bacteroidota</taxon>
        <taxon>Flavobacteriia</taxon>
        <taxon>Flavobacteriales</taxon>
        <taxon>Flavobacteriaceae</taxon>
        <taxon>Flavobacterium</taxon>
    </lineage>
</organism>
<dbReference type="RefSeq" id="WP_136404436.1">
    <property type="nucleotide sequence ID" value="NZ_SSNZ01000012.1"/>
</dbReference>
<dbReference type="AlphaFoldDB" id="A0A4S3ZPK6"/>
<proteinExistence type="predicted"/>
<dbReference type="InterPro" id="IPR002860">
    <property type="entry name" value="BNR_rpt"/>
</dbReference>
<dbReference type="OrthoDB" id="9813892at2"/>
<dbReference type="CDD" id="cd15482">
    <property type="entry name" value="Sialidase_non-viral"/>
    <property type="match status" value="1"/>
</dbReference>
<dbReference type="SUPFAM" id="SSF50939">
    <property type="entry name" value="Sialidases"/>
    <property type="match status" value="1"/>
</dbReference>
<dbReference type="PANTHER" id="PTHR47199:SF2">
    <property type="entry name" value="PHOTOSYSTEM II STABILITY_ASSEMBLY FACTOR HCF136, CHLOROPLASTIC"/>
    <property type="match status" value="1"/>
</dbReference>
<keyword evidence="2" id="KW-1185">Reference proteome</keyword>
<gene>
    <name evidence="1" type="ORF">E6C50_16950</name>
</gene>
<dbReference type="PANTHER" id="PTHR47199">
    <property type="entry name" value="PHOTOSYSTEM II STABILITY/ASSEMBLY FACTOR HCF136, CHLOROPLASTIC"/>
    <property type="match status" value="1"/>
</dbReference>
<reference evidence="1 2" key="1">
    <citation type="submission" date="2019-04" db="EMBL/GenBank/DDBJ databases">
        <title>Flavobacterium sp. nov. isolated from construction timber.</title>
        <authorList>
            <person name="Lin S.-Y."/>
            <person name="Chang C.-T."/>
            <person name="Young C.-C."/>
        </authorList>
    </citation>
    <scope>NUCLEOTIDE SEQUENCE [LARGE SCALE GENOMIC DNA]</scope>
    <source>
        <strain evidence="1 2">CC-CTC003</strain>
    </source>
</reference>
<dbReference type="EMBL" id="SSNZ01000012">
    <property type="protein sequence ID" value="THF47446.1"/>
    <property type="molecule type" value="Genomic_DNA"/>
</dbReference>
<dbReference type="Pfam" id="PF02012">
    <property type="entry name" value="BNR"/>
    <property type="match status" value="1"/>
</dbReference>
<dbReference type="Gene3D" id="2.130.10.10">
    <property type="entry name" value="YVTN repeat-like/Quinoprotein amine dehydrogenase"/>
    <property type="match status" value="1"/>
</dbReference>
<dbReference type="InterPro" id="IPR036278">
    <property type="entry name" value="Sialidase_sf"/>
</dbReference>
<dbReference type="Proteomes" id="UP000307507">
    <property type="component" value="Unassembled WGS sequence"/>
</dbReference>
<accession>A0A4S3ZPK6</accession>
<evidence type="ECO:0000313" key="2">
    <source>
        <dbReference type="Proteomes" id="UP000307507"/>
    </source>
</evidence>
<evidence type="ECO:0000313" key="1">
    <source>
        <dbReference type="EMBL" id="THF47446.1"/>
    </source>
</evidence>
<protein>
    <submittedName>
        <fullName evidence="1">Oxidoreductase</fullName>
    </submittedName>
</protein>
<sequence length="357" mass="39614">MKIRLLLFTIFICFSCNKLKPTTDTTENGSSVTLTNPNAVTIDTLLTDKISIRAITVDSNRIWYAGSNGKYGYVALDGSKAFKGHIEKNDLKPEFRSIAQTKAYIFMISIGNPGLLYRVDKDGSHVQLVYEEKGEKVFYDSMQFWNDQEGIVVGDPTDNCFSLLITRDGGATWRKIGCDQLPGITEGEAFFAASNTNIIVKESNTWVVSGGKRSRVFFSPDKGKSWKVVDTPIVQGEAMTGIFSADFYDKNTGFAVGGNYDKPNQNHSNKIRTTDGGKTWQIVAENKGFGYGSCVQFFPGSNGKELLTVGASGVYYSADFGENWQKIADYKDLFTIRFVNRKTIVAAGNNKIVRFQF</sequence>